<dbReference type="RefSeq" id="XP_033389265.1">
    <property type="nucleotide sequence ID" value="XM_033530740.1"/>
</dbReference>
<dbReference type="GeneID" id="54288137"/>
<organism evidence="3 4">
    <name type="scientific">Aaosphaeria arxii CBS 175.79</name>
    <dbReference type="NCBI Taxonomy" id="1450172"/>
    <lineage>
        <taxon>Eukaryota</taxon>
        <taxon>Fungi</taxon>
        <taxon>Dikarya</taxon>
        <taxon>Ascomycota</taxon>
        <taxon>Pezizomycotina</taxon>
        <taxon>Dothideomycetes</taxon>
        <taxon>Pleosporomycetidae</taxon>
        <taxon>Pleosporales</taxon>
        <taxon>Pleosporales incertae sedis</taxon>
        <taxon>Aaosphaeria</taxon>
    </lineage>
</organism>
<feature type="region of interest" description="Disordered" evidence="1">
    <location>
        <begin position="218"/>
        <end position="252"/>
    </location>
</feature>
<feature type="compositionally biased region" description="Basic and acidic residues" evidence="1">
    <location>
        <begin position="10"/>
        <end position="21"/>
    </location>
</feature>
<evidence type="ECO:0000256" key="1">
    <source>
        <dbReference type="SAM" id="MobiDB-lite"/>
    </source>
</evidence>
<evidence type="ECO:0000313" key="4">
    <source>
        <dbReference type="Proteomes" id="UP000799778"/>
    </source>
</evidence>
<reference evidence="3" key="1">
    <citation type="journal article" date="2020" name="Stud. Mycol.">
        <title>101 Dothideomycetes genomes: a test case for predicting lifestyles and emergence of pathogens.</title>
        <authorList>
            <person name="Haridas S."/>
            <person name="Albert R."/>
            <person name="Binder M."/>
            <person name="Bloem J."/>
            <person name="Labutti K."/>
            <person name="Salamov A."/>
            <person name="Andreopoulos B."/>
            <person name="Baker S."/>
            <person name="Barry K."/>
            <person name="Bills G."/>
            <person name="Bluhm B."/>
            <person name="Cannon C."/>
            <person name="Castanera R."/>
            <person name="Culley D."/>
            <person name="Daum C."/>
            <person name="Ezra D."/>
            <person name="Gonzalez J."/>
            <person name="Henrissat B."/>
            <person name="Kuo A."/>
            <person name="Liang C."/>
            <person name="Lipzen A."/>
            <person name="Lutzoni F."/>
            <person name="Magnuson J."/>
            <person name="Mondo S."/>
            <person name="Nolan M."/>
            <person name="Ohm R."/>
            <person name="Pangilinan J."/>
            <person name="Park H.-J."/>
            <person name="Ramirez L."/>
            <person name="Alfaro M."/>
            <person name="Sun H."/>
            <person name="Tritt A."/>
            <person name="Yoshinaga Y."/>
            <person name="Zwiers L.-H."/>
            <person name="Turgeon B."/>
            <person name="Goodwin S."/>
            <person name="Spatafora J."/>
            <person name="Crous P."/>
            <person name="Grigoriev I."/>
        </authorList>
    </citation>
    <scope>NUCLEOTIDE SEQUENCE</scope>
    <source>
        <strain evidence="3">CBS 175.79</strain>
    </source>
</reference>
<dbReference type="PROSITE" id="PS00028">
    <property type="entry name" value="ZINC_FINGER_C2H2_1"/>
    <property type="match status" value="1"/>
</dbReference>
<keyword evidence="4" id="KW-1185">Reference proteome</keyword>
<feature type="compositionally biased region" description="Basic and acidic residues" evidence="1">
    <location>
        <begin position="228"/>
        <end position="240"/>
    </location>
</feature>
<feature type="compositionally biased region" description="Basic and acidic residues" evidence="1">
    <location>
        <begin position="41"/>
        <end position="52"/>
    </location>
</feature>
<dbReference type="Proteomes" id="UP000799778">
    <property type="component" value="Unassembled WGS sequence"/>
</dbReference>
<evidence type="ECO:0000313" key="3">
    <source>
        <dbReference type="EMBL" id="KAF2020926.1"/>
    </source>
</evidence>
<dbReference type="InterPro" id="IPR013087">
    <property type="entry name" value="Znf_C2H2_type"/>
</dbReference>
<proteinExistence type="predicted"/>
<feature type="domain" description="C2H2-type" evidence="2">
    <location>
        <begin position="479"/>
        <end position="500"/>
    </location>
</feature>
<accession>A0A6A5Y6L6</accession>
<dbReference type="AlphaFoldDB" id="A0A6A5Y6L6"/>
<dbReference type="EMBL" id="ML978066">
    <property type="protein sequence ID" value="KAF2020926.1"/>
    <property type="molecule type" value="Genomic_DNA"/>
</dbReference>
<gene>
    <name evidence="3" type="ORF">BU24DRAFT_446049</name>
</gene>
<sequence>MAESVGVPGSHREPYRYDPPPRRHRAATPPIEHAPPLLAESRQEVPPRERKLTPNKRLKPSSHETGSSADVSHLESEADLHEGHSRGQEIDMVNNRHTIRIPGSGTSEIKEYVTSTPLDYTSVPGHPLRIVGEKAIRHMYKKELLKKGIIGPCDRLMRSLSGEEKKAAVRRRLVPNSDLNDGERRALELPTPKVSANDLSALPRYVFSINSVHNSFKGPQSGSLKGGTHVELKDGTHDPDPPETGASIFNTDTIDTRPKLGLSEPILYISDRQKAIKSTADDHHQHQNDASRHRAKPLHSFLPGYREFPSHPQTNHKKKSGPNSYDPIRTGRFEAEPKTNANIRRRDNMSAIRRRAMNDHLMREKRDASQKPISIRRGEGFDSNVRNDSRNMASLMDTRSNLPDAVTSHFGLEKFDNVDPVISSKRFSGSSKGPISTMSAQLAIDCELCDEMLPVLGEEPYAQLLTHLRVIHNFQRHMCVTCGAKFGTEGEVRNHHSQEHWSSPNEPRNAPARLYNTYTISQDTTTVATCQSKTRLCAVQDREIQLREMVQQPKLSHGSRLDLGWMSQVDSISRPYHLVIKNEHRLSNVRASK</sequence>
<name>A0A6A5Y6L6_9PLEO</name>
<feature type="region of interest" description="Disordered" evidence="1">
    <location>
        <begin position="1"/>
        <end position="102"/>
    </location>
</feature>
<feature type="compositionally biased region" description="Basic and acidic residues" evidence="1">
    <location>
        <begin position="72"/>
        <end position="89"/>
    </location>
</feature>
<feature type="region of interest" description="Disordered" evidence="1">
    <location>
        <begin position="307"/>
        <end position="328"/>
    </location>
</feature>
<protein>
    <recommendedName>
        <fullName evidence="2">C2H2-type domain-containing protein</fullName>
    </recommendedName>
</protein>
<evidence type="ECO:0000259" key="2">
    <source>
        <dbReference type="PROSITE" id="PS00028"/>
    </source>
</evidence>